<dbReference type="EMBL" id="PQIB02000013">
    <property type="protein sequence ID" value="RLM73036.1"/>
    <property type="molecule type" value="Genomic_DNA"/>
</dbReference>
<comment type="caution">
    <text evidence="2">The sequence shown here is derived from an EMBL/GenBank/DDBJ whole genome shotgun (WGS) entry which is preliminary data.</text>
</comment>
<evidence type="ECO:0000256" key="1">
    <source>
        <dbReference type="SAM" id="MobiDB-lite"/>
    </source>
</evidence>
<evidence type="ECO:0000313" key="3">
    <source>
        <dbReference type="Proteomes" id="UP000275267"/>
    </source>
</evidence>
<dbReference type="PANTHER" id="PTHR35114">
    <property type="entry name" value="CYTOCHROME OXIDASE COMPLEX ASSEMBLY PROTEIN"/>
    <property type="match status" value="1"/>
</dbReference>
<dbReference type="PANTHER" id="PTHR35114:SF2">
    <property type="entry name" value="OS04G0129600 PROTEIN"/>
    <property type="match status" value="1"/>
</dbReference>
<feature type="region of interest" description="Disordered" evidence="1">
    <location>
        <begin position="179"/>
        <end position="213"/>
    </location>
</feature>
<dbReference type="OrthoDB" id="535599at2759"/>
<keyword evidence="3" id="KW-1185">Reference proteome</keyword>
<proteinExistence type="predicted"/>
<dbReference type="STRING" id="4540.A0A3L6Q626"/>
<protein>
    <submittedName>
        <fullName evidence="2">Uncharacterized protein</fullName>
    </submittedName>
</protein>
<accession>A0A3L6Q626</accession>
<reference evidence="3" key="1">
    <citation type="journal article" date="2019" name="Nat. Commun.">
        <title>The genome of broomcorn millet.</title>
        <authorList>
            <person name="Zou C."/>
            <person name="Miki D."/>
            <person name="Li D."/>
            <person name="Tang Q."/>
            <person name="Xiao L."/>
            <person name="Rajput S."/>
            <person name="Deng P."/>
            <person name="Jia W."/>
            <person name="Huang R."/>
            <person name="Zhang M."/>
            <person name="Sun Y."/>
            <person name="Hu J."/>
            <person name="Fu X."/>
            <person name="Schnable P.S."/>
            <person name="Li F."/>
            <person name="Zhang H."/>
            <person name="Feng B."/>
            <person name="Zhu X."/>
            <person name="Liu R."/>
            <person name="Schnable J.C."/>
            <person name="Zhu J.-K."/>
            <person name="Zhang H."/>
        </authorList>
    </citation>
    <scope>NUCLEOTIDE SEQUENCE [LARGE SCALE GENOMIC DNA]</scope>
</reference>
<feature type="region of interest" description="Disordered" evidence="1">
    <location>
        <begin position="20"/>
        <end position="44"/>
    </location>
</feature>
<feature type="compositionally biased region" description="Pro residues" evidence="1">
    <location>
        <begin position="198"/>
        <end position="213"/>
    </location>
</feature>
<dbReference type="AlphaFoldDB" id="A0A3L6Q626"/>
<organism evidence="2 3">
    <name type="scientific">Panicum miliaceum</name>
    <name type="common">Proso millet</name>
    <name type="synonym">Broomcorn millet</name>
    <dbReference type="NCBI Taxonomy" id="4540"/>
    <lineage>
        <taxon>Eukaryota</taxon>
        <taxon>Viridiplantae</taxon>
        <taxon>Streptophyta</taxon>
        <taxon>Embryophyta</taxon>
        <taxon>Tracheophyta</taxon>
        <taxon>Spermatophyta</taxon>
        <taxon>Magnoliopsida</taxon>
        <taxon>Liliopsida</taxon>
        <taxon>Poales</taxon>
        <taxon>Poaceae</taxon>
        <taxon>PACMAD clade</taxon>
        <taxon>Panicoideae</taxon>
        <taxon>Panicodae</taxon>
        <taxon>Paniceae</taxon>
        <taxon>Panicinae</taxon>
        <taxon>Panicum</taxon>
        <taxon>Panicum sect. Panicum</taxon>
    </lineage>
</organism>
<gene>
    <name evidence="2" type="ORF">C2845_PM15G00810</name>
</gene>
<name>A0A3L6Q626_PANMI</name>
<feature type="compositionally biased region" description="Pro residues" evidence="1">
    <location>
        <begin position="27"/>
        <end position="37"/>
    </location>
</feature>
<sequence>MLAARRLSAATSSSSSLLSRCLSVQTHPPPPPPPPLPEATESGPGAWARRAAALSLLGLTGAVAASAVSDLSVFLSCSSQAIEKATQNQQIVNAIGKPIVRGPWYTASIAVNHARHSVSCTFLVSAPQGSGLLKFKAVRLGDESWYSFLKPSDWEILIMDAILDIHTEDGKHRTMRVTIPDNTTAPPPADCTACKSHTPPPPSPRPPPSPADK</sequence>
<dbReference type="Proteomes" id="UP000275267">
    <property type="component" value="Unassembled WGS sequence"/>
</dbReference>
<evidence type="ECO:0000313" key="2">
    <source>
        <dbReference type="EMBL" id="RLM73036.1"/>
    </source>
</evidence>